<dbReference type="AlphaFoldDB" id="A0A840AAA6"/>
<sequence length="425" mass="43884">MALPSLGLRDAVAAQAPLVQRLLDEVARVGADPPGITREAFGPGENAAFALVAEAGAALGLAASTDAAANLSLRWAAREPAGKPLLIGSHLDSIAQGGNFDGAAGVIAGLGAVAALQAAGITPRRDIEVLALRCEEAVWFGLGLVGSRGMLARLPPGALDLPHARTGLNLAQSIAACGGDPARLRAGLPLRDPREIGAYLEIHIEQAPQLIEAGAPLGICLATPGNLRHPRIRILGEDAHTGLPHRFRRDAAMAGADFALALERFWLAEEDAGYPMAVTIGRFHTLPDRHSMTVVPGDFTLSLDLRAYDAGHLQALEAQLGAIAAEVAERRHVTIVLGERSWAAPGIMDAAIVEGLAGAAARLGVAAPRLNSPGSHDANNFAAAGVPTGMLLVRNANGSHNPREAMETADLMEAIAVLAEWIAAG</sequence>
<feature type="binding site" evidence="7">
    <location>
        <position position="136"/>
    </location>
    <ligand>
        <name>Zn(2+)</name>
        <dbReference type="ChEBI" id="CHEBI:29105"/>
        <label>2</label>
    </ligand>
</feature>
<feature type="binding site" evidence="7">
    <location>
        <position position="400"/>
    </location>
    <ligand>
        <name>Zn(2+)</name>
        <dbReference type="ChEBI" id="CHEBI:29105"/>
        <label>2</label>
    </ligand>
</feature>
<evidence type="ECO:0000256" key="1">
    <source>
        <dbReference type="ARBA" id="ARBA00001936"/>
    </source>
</evidence>
<comment type="cofactor">
    <cofactor evidence="7">
        <name>Zn(2+)</name>
        <dbReference type="ChEBI" id="CHEBI:29105"/>
    </cofactor>
    <text evidence="7">Binds 2 Zn(2+) ions per subunit.</text>
</comment>
<dbReference type="InterPro" id="IPR010158">
    <property type="entry name" value="Amidase_Cbmase"/>
</dbReference>
<keyword evidence="7" id="KW-0862">Zinc</keyword>
<dbReference type="SUPFAM" id="SSF53187">
    <property type="entry name" value="Zn-dependent exopeptidases"/>
    <property type="match status" value="1"/>
</dbReference>
<dbReference type="Pfam" id="PF01546">
    <property type="entry name" value="Peptidase_M20"/>
    <property type="match status" value="1"/>
</dbReference>
<dbReference type="NCBIfam" id="TIGR01879">
    <property type="entry name" value="hydantase"/>
    <property type="match status" value="1"/>
</dbReference>
<proteinExistence type="inferred from homology"/>
<feature type="binding site" evidence="7">
    <location>
        <position position="203"/>
    </location>
    <ligand>
        <name>Zn(2+)</name>
        <dbReference type="ChEBI" id="CHEBI:29105"/>
        <label>1</label>
    </ligand>
</feature>
<dbReference type="GO" id="GO:0046872">
    <property type="term" value="F:metal ion binding"/>
    <property type="evidence" value="ECO:0007669"/>
    <property type="project" value="UniProtKB-KW"/>
</dbReference>
<feature type="binding site" evidence="7">
    <location>
        <position position="90"/>
    </location>
    <ligand>
        <name>Zn(2+)</name>
        <dbReference type="ChEBI" id="CHEBI:29105"/>
        <label>1</label>
    </ligand>
</feature>
<gene>
    <name evidence="8" type="ORF">GGQ83_000872</name>
</gene>
<name>A0A840AAA6_9PROT</name>
<dbReference type="PANTHER" id="PTHR32494">
    <property type="entry name" value="ALLANTOATE DEIMINASE-RELATED"/>
    <property type="match status" value="1"/>
</dbReference>
<reference evidence="8 9" key="1">
    <citation type="submission" date="2020-08" db="EMBL/GenBank/DDBJ databases">
        <title>Genomic Encyclopedia of Type Strains, Phase IV (KMG-IV): sequencing the most valuable type-strain genomes for metagenomic binning, comparative biology and taxonomic classification.</title>
        <authorList>
            <person name="Goeker M."/>
        </authorList>
    </citation>
    <scope>NUCLEOTIDE SEQUENCE [LARGE SCALE GENOMIC DNA]</scope>
    <source>
        <strain evidence="8 9">DSM 19979</strain>
    </source>
</reference>
<accession>A0A840AAA6</accession>
<comment type="caution">
    <text evidence="8">The sequence shown here is derived from an EMBL/GenBank/DDBJ whole genome shotgun (WGS) entry which is preliminary data.</text>
</comment>
<feature type="binding site" evidence="7">
    <location>
        <position position="101"/>
    </location>
    <ligand>
        <name>Zn(2+)</name>
        <dbReference type="ChEBI" id="CHEBI:29105"/>
        <label>1</label>
    </ligand>
</feature>
<keyword evidence="9" id="KW-1185">Reference proteome</keyword>
<comment type="cofactor">
    <cofactor evidence="1">
        <name>Mn(2+)</name>
        <dbReference type="ChEBI" id="CHEBI:29035"/>
    </cofactor>
</comment>
<dbReference type="Proteomes" id="UP000553193">
    <property type="component" value="Unassembled WGS sequence"/>
</dbReference>
<organism evidence="8 9">
    <name type="scientific">Roseococcus suduntuyensis</name>
    <dbReference type="NCBI Taxonomy" id="455361"/>
    <lineage>
        <taxon>Bacteria</taxon>
        <taxon>Pseudomonadati</taxon>
        <taxon>Pseudomonadota</taxon>
        <taxon>Alphaproteobacteria</taxon>
        <taxon>Acetobacterales</taxon>
        <taxon>Roseomonadaceae</taxon>
        <taxon>Roseococcus</taxon>
    </lineage>
</organism>
<dbReference type="Gene3D" id="3.30.70.360">
    <property type="match status" value="1"/>
</dbReference>
<dbReference type="GO" id="GO:0016813">
    <property type="term" value="F:hydrolase activity, acting on carbon-nitrogen (but not peptide) bonds, in linear amidines"/>
    <property type="evidence" value="ECO:0007669"/>
    <property type="project" value="InterPro"/>
</dbReference>
<dbReference type="EC" id="3.5.1.87" evidence="8"/>
<keyword evidence="4 7" id="KW-0479">Metal-binding</keyword>
<evidence type="ECO:0000313" key="9">
    <source>
        <dbReference type="Proteomes" id="UP000553193"/>
    </source>
</evidence>
<comment type="subunit">
    <text evidence="3">Homodimer.</text>
</comment>
<evidence type="ECO:0000256" key="2">
    <source>
        <dbReference type="ARBA" id="ARBA00006153"/>
    </source>
</evidence>
<dbReference type="GO" id="GO:0050538">
    <property type="term" value="F:N-carbamoyl-L-amino-acid hydrolase activity"/>
    <property type="evidence" value="ECO:0007669"/>
    <property type="project" value="UniProtKB-EC"/>
</dbReference>
<keyword evidence="5 8" id="KW-0378">Hydrolase</keyword>
<protein>
    <submittedName>
        <fullName evidence="8">N-carbamoyl-L-amino-acid hydrolase</fullName>
        <ecNumber evidence="8">3.5.1.87</ecNumber>
    </submittedName>
</protein>
<evidence type="ECO:0000256" key="4">
    <source>
        <dbReference type="ARBA" id="ARBA00022723"/>
    </source>
</evidence>
<dbReference type="PANTHER" id="PTHR32494:SF19">
    <property type="entry name" value="ALLANTOATE DEIMINASE-RELATED"/>
    <property type="match status" value="1"/>
</dbReference>
<evidence type="ECO:0000256" key="3">
    <source>
        <dbReference type="ARBA" id="ARBA00011738"/>
    </source>
</evidence>
<evidence type="ECO:0000256" key="6">
    <source>
        <dbReference type="ARBA" id="ARBA00023211"/>
    </source>
</evidence>
<dbReference type="PIRSF" id="PIRSF001235">
    <property type="entry name" value="Amidase_carbamoylase"/>
    <property type="match status" value="1"/>
</dbReference>
<evidence type="ECO:0000313" key="8">
    <source>
        <dbReference type="EMBL" id="MBB3897446.1"/>
    </source>
</evidence>
<dbReference type="InterPro" id="IPR036264">
    <property type="entry name" value="Bact_exopeptidase_dim_dom"/>
</dbReference>
<dbReference type="RefSeq" id="WP_184382362.1">
    <property type="nucleotide sequence ID" value="NZ_JACIDJ010000001.1"/>
</dbReference>
<evidence type="ECO:0000256" key="5">
    <source>
        <dbReference type="ARBA" id="ARBA00022801"/>
    </source>
</evidence>
<keyword evidence="6" id="KW-0464">Manganese</keyword>
<dbReference type="Gene3D" id="3.40.630.10">
    <property type="entry name" value="Zn peptidases"/>
    <property type="match status" value="1"/>
</dbReference>
<evidence type="ECO:0000256" key="7">
    <source>
        <dbReference type="PIRSR" id="PIRSR001235-1"/>
    </source>
</evidence>
<dbReference type="EMBL" id="JACIDJ010000001">
    <property type="protein sequence ID" value="MBB3897446.1"/>
    <property type="molecule type" value="Genomic_DNA"/>
</dbReference>
<comment type="similarity">
    <text evidence="2">Belongs to the peptidase M20 family.</text>
</comment>
<dbReference type="InterPro" id="IPR002933">
    <property type="entry name" value="Peptidase_M20"/>
</dbReference>
<feature type="binding site" evidence="7">
    <location>
        <position position="101"/>
    </location>
    <ligand>
        <name>Zn(2+)</name>
        <dbReference type="ChEBI" id="CHEBI:29105"/>
        <label>2</label>
    </ligand>
</feature>
<dbReference type="SUPFAM" id="SSF55031">
    <property type="entry name" value="Bacterial exopeptidase dimerisation domain"/>
    <property type="match status" value="1"/>
</dbReference>